<proteinExistence type="predicted"/>
<dbReference type="SUPFAM" id="SSF50630">
    <property type="entry name" value="Acid proteases"/>
    <property type="match status" value="1"/>
</dbReference>
<evidence type="ECO:0008006" key="3">
    <source>
        <dbReference type="Google" id="ProtNLM"/>
    </source>
</evidence>
<dbReference type="Gene3D" id="2.40.70.10">
    <property type="entry name" value="Acid Proteases"/>
    <property type="match status" value="1"/>
</dbReference>
<evidence type="ECO:0000313" key="1">
    <source>
        <dbReference type="EMBL" id="GJN20729.1"/>
    </source>
</evidence>
<dbReference type="CDD" id="cd00303">
    <property type="entry name" value="retropepsin_like"/>
    <property type="match status" value="1"/>
</dbReference>
<accession>A0AAV5EBG8</accession>
<dbReference type="Pfam" id="PF08284">
    <property type="entry name" value="RVP_2"/>
    <property type="match status" value="1"/>
</dbReference>
<gene>
    <name evidence="1" type="primary">gb08141</name>
    <name evidence="1" type="ORF">PR202_gb08141</name>
</gene>
<reference evidence="1" key="2">
    <citation type="submission" date="2021-12" db="EMBL/GenBank/DDBJ databases">
        <title>Resequencing data analysis of finger millet.</title>
        <authorList>
            <person name="Hatakeyama M."/>
            <person name="Aluri S."/>
            <person name="Balachadran M.T."/>
            <person name="Sivarajan S.R."/>
            <person name="Poveda L."/>
            <person name="Shimizu-Inatsugi R."/>
            <person name="Schlapbach R."/>
            <person name="Sreeman S.M."/>
            <person name="Shimizu K.K."/>
        </authorList>
    </citation>
    <scope>NUCLEOTIDE SEQUENCE</scope>
</reference>
<keyword evidence="2" id="KW-1185">Reference proteome</keyword>
<organism evidence="1 2">
    <name type="scientific">Eleusine coracana subsp. coracana</name>
    <dbReference type="NCBI Taxonomy" id="191504"/>
    <lineage>
        <taxon>Eukaryota</taxon>
        <taxon>Viridiplantae</taxon>
        <taxon>Streptophyta</taxon>
        <taxon>Embryophyta</taxon>
        <taxon>Tracheophyta</taxon>
        <taxon>Spermatophyta</taxon>
        <taxon>Magnoliopsida</taxon>
        <taxon>Liliopsida</taxon>
        <taxon>Poales</taxon>
        <taxon>Poaceae</taxon>
        <taxon>PACMAD clade</taxon>
        <taxon>Chloridoideae</taxon>
        <taxon>Cynodonteae</taxon>
        <taxon>Eleusininae</taxon>
        <taxon>Eleusine</taxon>
    </lineage>
</organism>
<dbReference type="InterPro" id="IPR021109">
    <property type="entry name" value="Peptidase_aspartic_dom_sf"/>
</dbReference>
<comment type="caution">
    <text evidence="1">The sequence shown here is derived from an EMBL/GenBank/DDBJ whole genome shotgun (WGS) entry which is preliminary data.</text>
</comment>
<dbReference type="EMBL" id="BQKI01000075">
    <property type="protein sequence ID" value="GJN20729.1"/>
    <property type="molecule type" value="Genomic_DNA"/>
</dbReference>
<dbReference type="Proteomes" id="UP001054889">
    <property type="component" value="Unassembled WGS sequence"/>
</dbReference>
<name>A0AAV5EBG8_ELECO</name>
<dbReference type="AlphaFoldDB" id="A0AAV5EBG8"/>
<evidence type="ECO:0000313" key="2">
    <source>
        <dbReference type="Proteomes" id="UP001054889"/>
    </source>
</evidence>
<sequence>MWELFQADVDSDPEPNAMAVEEKATSCWSISVAAISGIPAPKTMQLPADIQGHQVLVLIDSRSSHSFVSTKLAKLLSRISALHKSILVKVADGGKLSCSEQLIAALWSANCYEFHTDLKVLPLCSYDLIIGMDWLEVHCPMKVH</sequence>
<protein>
    <recommendedName>
        <fullName evidence="3">Gag protease polyprotein</fullName>
    </recommendedName>
</protein>
<reference evidence="1" key="1">
    <citation type="journal article" date="2018" name="DNA Res.">
        <title>Multiple hybrid de novo genome assembly of finger millet, an orphan allotetraploid crop.</title>
        <authorList>
            <person name="Hatakeyama M."/>
            <person name="Aluri S."/>
            <person name="Balachadran M.T."/>
            <person name="Sivarajan S.R."/>
            <person name="Patrignani A."/>
            <person name="Gruter S."/>
            <person name="Poveda L."/>
            <person name="Shimizu-Inatsugi R."/>
            <person name="Baeten J."/>
            <person name="Francoijs K.J."/>
            <person name="Nataraja K.N."/>
            <person name="Reddy Y.A.N."/>
            <person name="Phadnis S."/>
            <person name="Ravikumar R.L."/>
            <person name="Schlapbach R."/>
            <person name="Sreeman S.M."/>
            <person name="Shimizu K.K."/>
        </authorList>
    </citation>
    <scope>NUCLEOTIDE SEQUENCE</scope>
</reference>